<dbReference type="Gene3D" id="1.10.390.30">
    <property type="entry name" value="Peptidase M60, enhancin-like domain 3"/>
    <property type="match status" value="1"/>
</dbReference>
<protein>
    <submittedName>
        <fullName evidence="2">T9SS type A sorting domain-containing protein</fullName>
    </submittedName>
</protein>
<reference evidence="2 3" key="1">
    <citation type="submission" date="2023-05" db="EMBL/GenBank/DDBJ databases">
        <title>Genome sequence of Pinibacter sp. MAH-24.</title>
        <authorList>
            <person name="Huq M.A."/>
        </authorList>
    </citation>
    <scope>NUCLEOTIDE SEQUENCE [LARGE SCALE GENOMIC DNA]</scope>
    <source>
        <strain evidence="2 3">MAH-24</strain>
    </source>
</reference>
<dbReference type="NCBIfam" id="TIGR04183">
    <property type="entry name" value="Por_Secre_tail"/>
    <property type="match status" value="1"/>
</dbReference>
<dbReference type="Pfam" id="PF18962">
    <property type="entry name" value="Por_Secre_tail"/>
    <property type="match status" value="1"/>
</dbReference>
<proteinExistence type="predicted"/>
<feature type="domain" description="Secretion system C-terminal sorting" evidence="1">
    <location>
        <begin position="423"/>
        <end position="483"/>
    </location>
</feature>
<evidence type="ECO:0000259" key="1">
    <source>
        <dbReference type="Pfam" id="PF18962"/>
    </source>
</evidence>
<accession>A0ABT6RDL1</accession>
<comment type="caution">
    <text evidence="2">The sequence shown here is derived from an EMBL/GenBank/DDBJ whole genome shotgun (WGS) entry which is preliminary data.</text>
</comment>
<evidence type="ECO:0000313" key="2">
    <source>
        <dbReference type="EMBL" id="MDI3320608.1"/>
    </source>
</evidence>
<dbReference type="InterPro" id="IPR042279">
    <property type="entry name" value="Pep_M60_3"/>
</dbReference>
<dbReference type="EMBL" id="JASBRG010000007">
    <property type="protein sequence ID" value="MDI3320608.1"/>
    <property type="molecule type" value="Genomic_DNA"/>
</dbReference>
<gene>
    <name evidence="2" type="ORF">QJ048_12530</name>
</gene>
<evidence type="ECO:0000313" key="3">
    <source>
        <dbReference type="Proteomes" id="UP001226434"/>
    </source>
</evidence>
<sequence>MKTYLPVKLPVRKILVAIFLLFISICKAQTPQSYTAIDGTLYNLYKWEGNKVMLLSSSSTLDQTTMTNWLQKMDETYNYYALCTGKEPSFWPPTYINNKSTIAQVPSTCGAGCGYLGFTGIEMQTTYFNNTYNFILGNNQYDQEVFYEFGRNFWFYSPQLAYKSNDPIVTGYAVFMRFMSMEYIGVNGAPFNGSLPFTDFQTQIKALLNTYLNNTSLNWNNTLGVGQGVPNNWGATDLFASFCFYLKENYGGQNWVQNVWRYAGLRPDAATTQDAVDNFIVASSQAANSNLSDLFTSWRWPVSTKAVSELNAIFNPLPVKIVSFTGKSLQCNYNVLEWKTADESNNKGCEVQRSKDRTSFEKVGFVFAKNNNANIQQYNFEDKVGVSGNYFYRLKQIDIDGNYVYSVTIKIESACEGATVINVYPNPVKQLLHIDGIRTNSNTIKLVGSLGNTLAVWRNKNEASIDLSRYPSGIYFLIINENTVFRVLKE</sequence>
<dbReference type="Proteomes" id="UP001226434">
    <property type="component" value="Unassembled WGS sequence"/>
</dbReference>
<name>A0ABT6RDL1_9BACT</name>
<organism evidence="2 3">
    <name type="scientific">Pinibacter soli</name>
    <dbReference type="NCBI Taxonomy" id="3044211"/>
    <lineage>
        <taxon>Bacteria</taxon>
        <taxon>Pseudomonadati</taxon>
        <taxon>Bacteroidota</taxon>
        <taxon>Chitinophagia</taxon>
        <taxon>Chitinophagales</taxon>
        <taxon>Chitinophagaceae</taxon>
        <taxon>Pinibacter</taxon>
    </lineage>
</organism>
<dbReference type="RefSeq" id="WP_282334704.1">
    <property type="nucleotide sequence ID" value="NZ_JASBRG010000007.1"/>
</dbReference>
<keyword evidence="3" id="KW-1185">Reference proteome</keyword>
<dbReference type="InterPro" id="IPR026444">
    <property type="entry name" value="Secre_tail"/>
</dbReference>